<organism evidence="1 2">
    <name type="scientific">Pectobacterium odoriferum</name>
    <dbReference type="NCBI Taxonomy" id="78398"/>
    <lineage>
        <taxon>Bacteria</taxon>
        <taxon>Pseudomonadati</taxon>
        <taxon>Pseudomonadota</taxon>
        <taxon>Gammaproteobacteria</taxon>
        <taxon>Enterobacterales</taxon>
        <taxon>Pectobacteriaceae</taxon>
        <taxon>Pectobacterium</taxon>
    </lineage>
</organism>
<proteinExistence type="predicted"/>
<sequence length="70" mass="8262">MMNNLMTLHELITATEQARASYRLRSTLLSRMLYEFWYVLLGMEAFDQQKLKIKYPVALAEMYRLATDAP</sequence>
<evidence type="ECO:0000313" key="2">
    <source>
        <dbReference type="Proteomes" id="UP000237274"/>
    </source>
</evidence>
<dbReference type="Proteomes" id="UP000237274">
    <property type="component" value="Unassembled WGS sequence"/>
</dbReference>
<dbReference type="AlphaFoldDB" id="A0ABD6VIV1"/>
<name>A0ABD6VIV1_9GAMM</name>
<accession>A0ABD6VIV1</accession>
<evidence type="ECO:0000313" key="1">
    <source>
        <dbReference type="EMBL" id="POE22529.1"/>
    </source>
</evidence>
<gene>
    <name evidence="1" type="ORF">BV926_21940</name>
</gene>
<protein>
    <submittedName>
        <fullName evidence="1">Uncharacterized protein</fullName>
    </submittedName>
</protein>
<dbReference type="EMBL" id="MTAO01000028">
    <property type="protein sequence ID" value="POE22529.1"/>
    <property type="molecule type" value="Genomic_DNA"/>
</dbReference>
<comment type="caution">
    <text evidence="1">The sequence shown here is derived from an EMBL/GenBank/DDBJ whole genome shotgun (WGS) entry which is preliminary data.</text>
</comment>
<reference evidence="1 2" key="1">
    <citation type="submission" date="2017-01" db="EMBL/GenBank/DDBJ databases">
        <title>Comparative Genomics of 38 Pectobacterium strains comprising three species revealed the characteristics of Pectobacterium carotovorum.</title>
        <authorList>
            <person name="Xie H."/>
            <person name="Ma Y."/>
            <person name="Li X."/>
        </authorList>
    </citation>
    <scope>NUCLEOTIDE SEQUENCE [LARGE SCALE GENOMIC DNA]</scope>
    <source>
        <strain evidence="1 2">Q142</strain>
    </source>
</reference>